<comment type="caution">
    <text evidence="1">The sequence shown here is derived from an EMBL/GenBank/DDBJ whole genome shotgun (WGS) entry which is preliminary data.</text>
</comment>
<name>A0A849I6I9_9HYPH</name>
<keyword evidence="2" id="KW-1185">Reference proteome</keyword>
<dbReference type="InterPro" id="IPR015946">
    <property type="entry name" value="KH_dom-like_a/b"/>
</dbReference>
<reference evidence="1 2" key="1">
    <citation type="submission" date="2020-04" db="EMBL/GenBank/DDBJ databases">
        <title>Enterovirga sp. isolate from soil.</title>
        <authorList>
            <person name="Chea S."/>
            <person name="Kim D.-U."/>
        </authorList>
    </citation>
    <scope>NUCLEOTIDE SEQUENCE [LARGE SCALE GENOMIC DNA]</scope>
    <source>
        <strain evidence="1 2">DB1703</strain>
    </source>
</reference>
<dbReference type="SUPFAM" id="SSF82784">
    <property type="entry name" value="OsmC-like"/>
    <property type="match status" value="1"/>
</dbReference>
<protein>
    <submittedName>
        <fullName evidence="1">OsmC family peroxiredoxin</fullName>
    </submittedName>
</protein>
<organism evidence="1 2">
    <name type="scientific">Enterovirga aerilata</name>
    <dbReference type="NCBI Taxonomy" id="2730920"/>
    <lineage>
        <taxon>Bacteria</taxon>
        <taxon>Pseudomonadati</taxon>
        <taxon>Pseudomonadota</taxon>
        <taxon>Alphaproteobacteria</taxon>
        <taxon>Hyphomicrobiales</taxon>
        <taxon>Methylobacteriaceae</taxon>
        <taxon>Enterovirga</taxon>
    </lineage>
</organism>
<dbReference type="AlphaFoldDB" id="A0A849I6I9"/>
<sequence>MAHEYRAVVDWRRDGAVFTDGKYGRSHRWIFDGGVEVPASSAPSSVPLPLSRADAVDPEEALCAAVSSCHMLFFLAFAAKEGFVVDSYRDEAVATMSRNARAKLYVSKVGLNPLVAFSGERQPSQAEIAKLHHQAHAECYIANSILAEVTVAGLAHAEAEPA</sequence>
<dbReference type="InterPro" id="IPR003718">
    <property type="entry name" value="OsmC/Ohr_fam"/>
</dbReference>
<dbReference type="PANTHER" id="PTHR42830">
    <property type="entry name" value="OSMOTICALLY INDUCIBLE FAMILY PROTEIN"/>
    <property type="match status" value="1"/>
</dbReference>
<dbReference type="Proteomes" id="UP000564885">
    <property type="component" value="Unassembled WGS sequence"/>
</dbReference>
<dbReference type="EMBL" id="JABEPP010000003">
    <property type="protein sequence ID" value="NNM72998.1"/>
    <property type="molecule type" value="Genomic_DNA"/>
</dbReference>
<evidence type="ECO:0000313" key="1">
    <source>
        <dbReference type="EMBL" id="NNM72998.1"/>
    </source>
</evidence>
<dbReference type="InterPro" id="IPR036102">
    <property type="entry name" value="OsmC/Ohrsf"/>
</dbReference>
<accession>A0A849I6I9</accession>
<proteinExistence type="predicted"/>
<gene>
    <name evidence="1" type="ORF">HJG44_11470</name>
</gene>
<dbReference type="InterPro" id="IPR052707">
    <property type="entry name" value="OsmC_Ohr_Peroxiredoxin"/>
</dbReference>
<dbReference type="Pfam" id="PF02566">
    <property type="entry name" value="OsmC"/>
    <property type="match status" value="1"/>
</dbReference>
<dbReference type="Gene3D" id="3.30.300.20">
    <property type="match status" value="1"/>
</dbReference>
<evidence type="ECO:0000313" key="2">
    <source>
        <dbReference type="Proteomes" id="UP000564885"/>
    </source>
</evidence>
<dbReference type="PANTHER" id="PTHR42830:SF2">
    <property type="entry name" value="OSMC_OHR FAMILY PROTEIN"/>
    <property type="match status" value="1"/>
</dbReference>
<dbReference type="RefSeq" id="WP_171218502.1">
    <property type="nucleotide sequence ID" value="NZ_JABEPP010000003.1"/>
</dbReference>